<name>A0A0C9U174_SPHS4</name>
<dbReference type="Gene3D" id="1.10.489.10">
    <property type="entry name" value="Chloroperoxidase-like"/>
    <property type="match status" value="1"/>
</dbReference>
<evidence type="ECO:0000256" key="2">
    <source>
        <dbReference type="ARBA" id="ARBA00022559"/>
    </source>
</evidence>
<keyword evidence="2" id="KW-0575">Peroxidase</keyword>
<gene>
    <name evidence="10" type="ORF">M422DRAFT_276766</name>
</gene>
<dbReference type="SUPFAM" id="SSF47571">
    <property type="entry name" value="Cloroperoxidase"/>
    <property type="match status" value="1"/>
</dbReference>
<keyword evidence="3" id="KW-0349">Heme</keyword>
<evidence type="ECO:0000256" key="5">
    <source>
        <dbReference type="ARBA" id="ARBA00023002"/>
    </source>
</evidence>
<protein>
    <recommendedName>
        <fullName evidence="9">Heme haloperoxidase family profile domain-containing protein</fullName>
    </recommendedName>
</protein>
<organism evidence="10 11">
    <name type="scientific">Sphaerobolus stellatus (strain SS14)</name>
    <dbReference type="NCBI Taxonomy" id="990650"/>
    <lineage>
        <taxon>Eukaryota</taxon>
        <taxon>Fungi</taxon>
        <taxon>Dikarya</taxon>
        <taxon>Basidiomycota</taxon>
        <taxon>Agaricomycotina</taxon>
        <taxon>Agaricomycetes</taxon>
        <taxon>Phallomycetidae</taxon>
        <taxon>Geastrales</taxon>
        <taxon>Sphaerobolaceae</taxon>
        <taxon>Sphaerobolus</taxon>
    </lineage>
</organism>
<dbReference type="AlphaFoldDB" id="A0A0C9U174"/>
<dbReference type="OrthoDB" id="2542103at2759"/>
<keyword evidence="4" id="KW-0479">Metal-binding</keyword>
<feature type="chain" id="PRO_5002204485" description="Heme haloperoxidase family profile domain-containing protein" evidence="8">
    <location>
        <begin position="19"/>
        <end position="356"/>
    </location>
</feature>
<dbReference type="EMBL" id="KN837961">
    <property type="protein sequence ID" value="KIJ22762.1"/>
    <property type="molecule type" value="Genomic_DNA"/>
</dbReference>
<proteinExistence type="inferred from homology"/>
<dbReference type="Pfam" id="PF01328">
    <property type="entry name" value="Peroxidase_2"/>
    <property type="match status" value="1"/>
</dbReference>
<accession>A0A0C9U174</accession>
<keyword evidence="6" id="KW-0408">Iron</keyword>
<dbReference type="PANTHER" id="PTHR33577">
    <property type="entry name" value="STERIGMATOCYSTIN BIOSYNTHESIS PEROXIDASE STCC-RELATED"/>
    <property type="match status" value="1"/>
</dbReference>
<evidence type="ECO:0000256" key="8">
    <source>
        <dbReference type="SAM" id="SignalP"/>
    </source>
</evidence>
<sequence>MVKFVSFLLLVFVRVALAFPTYESLAGVSEREINEFIARDGGASIPNPPGPLADDSLKLVADAAHPFIAPGPNDLPGSCPGMNTLANHGYIPRNGVARPDQIITAVMEAFNFGNDFAKFVVYQALLLDGNPLTNLLSIGKKTHETGPDPPKPALVGGLSQHNTFEGDTSMTRVEAFFGDSFVFNEELFQKFISFCEKFGFNGTYDIGPASELRHQRLQDSIQTSPQLVFIAPRILSTYSEATLPCSSSLMDVQTTVSSALTRFPQISPLSQQIFDKHPFTSGVNQGVNNFVLMPNTPALTDFCGIYKDLVNRVIASQHPNPTGALKKVLNKNLTFLFDGAKVNHNCTQEFPFGTDN</sequence>
<dbReference type="HOGENOM" id="CLU_029871_0_1_1"/>
<comment type="cofactor">
    <cofactor evidence="1">
        <name>heme b</name>
        <dbReference type="ChEBI" id="CHEBI:60344"/>
    </cofactor>
</comment>
<keyword evidence="8" id="KW-0732">Signal</keyword>
<reference evidence="10 11" key="1">
    <citation type="submission" date="2014-06" db="EMBL/GenBank/DDBJ databases">
        <title>Evolutionary Origins and Diversification of the Mycorrhizal Mutualists.</title>
        <authorList>
            <consortium name="DOE Joint Genome Institute"/>
            <consortium name="Mycorrhizal Genomics Consortium"/>
            <person name="Kohler A."/>
            <person name="Kuo A."/>
            <person name="Nagy L.G."/>
            <person name="Floudas D."/>
            <person name="Copeland A."/>
            <person name="Barry K.W."/>
            <person name="Cichocki N."/>
            <person name="Veneault-Fourrey C."/>
            <person name="LaButti K."/>
            <person name="Lindquist E.A."/>
            <person name="Lipzen A."/>
            <person name="Lundell T."/>
            <person name="Morin E."/>
            <person name="Murat C."/>
            <person name="Riley R."/>
            <person name="Ohm R."/>
            <person name="Sun H."/>
            <person name="Tunlid A."/>
            <person name="Henrissat B."/>
            <person name="Grigoriev I.V."/>
            <person name="Hibbett D.S."/>
            <person name="Martin F."/>
        </authorList>
    </citation>
    <scope>NUCLEOTIDE SEQUENCE [LARGE SCALE GENOMIC DNA]</scope>
    <source>
        <strain evidence="10 11">SS14</strain>
    </source>
</reference>
<evidence type="ECO:0000256" key="7">
    <source>
        <dbReference type="ARBA" id="ARBA00025795"/>
    </source>
</evidence>
<feature type="domain" description="Heme haloperoxidase family profile" evidence="9">
    <location>
        <begin position="63"/>
        <end position="285"/>
    </location>
</feature>
<feature type="signal peptide" evidence="8">
    <location>
        <begin position="1"/>
        <end position="18"/>
    </location>
</feature>
<evidence type="ECO:0000313" key="11">
    <source>
        <dbReference type="Proteomes" id="UP000054279"/>
    </source>
</evidence>
<evidence type="ECO:0000256" key="6">
    <source>
        <dbReference type="ARBA" id="ARBA00023004"/>
    </source>
</evidence>
<evidence type="ECO:0000313" key="10">
    <source>
        <dbReference type="EMBL" id="KIJ22762.1"/>
    </source>
</evidence>
<dbReference type="GO" id="GO:0046872">
    <property type="term" value="F:metal ion binding"/>
    <property type="evidence" value="ECO:0007669"/>
    <property type="project" value="UniProtKB-KW"/>
</dbReference>
<dbReference type="InterPro" id="IPR000028">
    <property type="entry name" value="Chloroperoxidase"/>
</dbReference>
<dbReference type="GO" id="GO:0004601">
    <property type="term" value="F:peroxidase activity"/>
    <property type="evidence" value="ECO:0007669"/>
    <property type="project" value="UniProtKB-KW"/>
</dbReference>
<evidence type="ECO:0000256" key="3">
    <source>
        <dbReference type="ARBA" id="ARBA00022617"/>
    </source>
</evidence>
<evidence type="ECO:0000259" key="9">
    <source>
        <dbReference type="PROSITE" id="PS51405"/>
    </source>
</evidence>
<keyword evidence="5" id="KW-0560">Oxidoreductase</keyword>
<dbReference type="Proteomes" id="UP000054279">
    <property type="component" value="Unassembled WGS sequence"/>
</dbReference>
<dbReference type="PANTHER" id="PTHR33577:SF16">
    <property type="entry name" value="HEME HALOPEROXIDASE FAMILY PROFILE DOMAIN-CONTAINING PROTEIN"/>
    <property type="match status" value="1"/>
</dbReference>
<evidence type="ECO:0000256" key="4">
    <source>
        <dbReference type="ARBA" id="ARBA00022723"/>
    </source>
</evidence>
<dbReference type="PROSITE" id="PS51405">
    <property type="entry name" value="HEME_HALOPEROXIDASE"/>
    <property type="match status" value="1"/>
</dbReference>
<keyword evidence="11" id="KW-1185">Reference proteome</keyword>
<comment type="similarity">
    <text evidence="7">Belongs to the chloroperoxidase family.</text>
</comment>
<dbReference type="InterPro" id="IPR036851">
    <property type="entry name" value="Chloroperoxidase-like_sf"/>
</dbReference>
<evidence type="ECO:0000256" key="1">
    <source>
        <dbReference type="ARBA" id="ARBA00001970"/>
    </source>
</evidence>